<feature type="non-terminal residue" evidence="2">
    <location>
        <position position="1"/>
    </location>
</feature>
<organism evidence="2 3">
    <name type="scientific">Candolleomyces eurysporus</name>
    <dbReference type="NCBI Taxonomy" id="2828524"/>
    <lineage>
        <taxon>Eukaryota</taxon>
        <taxon>Fungi</taxon>
        <taxon>Dikarya</taxon>
        <taxon>Basidiomycota</taxon>
        <taxon>Agaricomycotina</taxon>
        <taxon>Agaricomycetes</taxon>
        <taxon>Agaricomycetidae</taxon>
        <taxon>Agaricales</taxon>
        <taxon>Agaricineae</taxon>
        <taxon>Psathyrellaceae</taxon>
        <taxon>Candolleomyces</taxon>
    </lineage>
</organism>
<protein>
    <recommendedName>
        <fullName evidence="1">DUF6593 domain-containing protein</fullName>
    </recommendedName>
</protein>
<evidence type="ECO:0000313" key="2">
    <source>
        <dbReference type="EMBL" id="KAJ2936439.1"/>
    </source>
</evidence>
<dbReference type="AlphaFoldDB" id="A0A9W8JLU9"/>
<sequence length="244" mass="27482">MDLVFLYKNLLDTPVTDVDGNIAYEIRTARPSGSLIPVTRISRVKGLSVTMPGRGPKRSILKEKLAEIHWKGISTPTRVHSPYLGEDTVERGVEPHTFLKRRNPLSLSQRCFFFVGNDGIKYRWKTIETLGAILTRDGEEVARCTRRTVGDGMFLGETKFVLRIKPGCETLTLDVGMMILTFLIVDHKRQQKEIGPLNRWATIHDEDPGEAEASGEATIGAFVKDTRMDFWVNVQIKTLGHNTD</sequence>
<dbReference type="Pfam" id="PF20236">
    <property type="entry name" value="DUF6593"/>
    <property type="match status" value="1"/>
</dbReference>
<gene>
    <name evidence="2" type="ORF">H1R20_g655</name>
</gene>
<dbReference type="OrthoDB" id="2798132at2759"/>
<name>A0A9W8JLU9_9AGAR</name>
<dbReference type="InterPro" id="IPR046528">
    <property type="entry name" value="DUF6593"/>
</dbReference>
<reference evidence="2" key="1">
    <citation type="submission" date="2022-06" db="EMBL/GenBank/DDBJ databases">
        <title>Genome Sequence of Candolleomyces eurysporus.</title>
        <authorList>
            <person name="Buettner E."/>
        </authorList>
    </citation>
    <scope>NUCLEOTIDE SEQUENCE</scope>
    <source>
        <strain evidence="2">VTCC 930004</strain>
    </source>
</reference>
<evidence type="ECO:0000313" key="3">
    <source>
        <dbReference type="Proteomes" id="UP001140091"/>
    </source>
</evidence>
<comment type="caution">
    <text evidence="2">The sequence shown here is derived from an EMBL/GenBank/DDBJ whole genome shotgun (WGS) entry which is preliminary data.</text>
</comment>
<feature type="domain" description="DUF6593" evidence="1">
    <location>
        <begin position="9"/>
        <end position="190"/>
    </location>
</feature>
<evidence type="ECO:0000259" key="1">
    <source>
        <dbReference type="Pfam" id="PF20236"/>
    </source>
</evidence>
<dbReference type="EMBL" id="JANBPK010000061">
    <property type="protein sequence ID" value="KAJ2936439.1"/>
    <property type="molecule type" value="Genomic_DNA"/>
</dbReference>
<keyword evidence="3" id="KW-1185">Reference proteome</keyword>
<proteinExistence type="predicted"/>
<dbReference type="Proteomes" id="UP001140091">
    <property type="component" value="Unassembled WGS sequence"/>
</dbReference>
<accession>A0A9W8JLU9</accession>